<gene>
    <name evidence="5" type="ORF">H8698_00355</name>
</gene>
<comment type="similarity">
    <text evidence="2">Belongs to the transketolase family.</text>
</comment>
<protein>
    <submittedName>
        <fullName evidence="5">Transketolase</fullName>
    </submittedName>
</protein>
<keyword evidence="6" id="KW-1185">Reference proteome</keyword>
<sequence length="327" mass="36102">MTSEQLAWLIRRHGVEMTHLSGGSHIGAIMSVADIIAVLYADVLNYKPDEPKWGGRDRMILSKGHAGASIYAALAESGFFPVEELKTHYANGSRLSGHVSHHLPGVDFSTGSLGHGLSAGVGMAYALKKDRKENRVYVVLGDGECNEGSVWEAAEVANHNRLNNLIAVVDYNHMQSMDFCDNTIEVVDMGGKWRAFGWNVIEIDGNNHVELKKAFGEANGSAEKPTVIVANTTKGKGVSFMENDILWHYRFPHDGWEYDCAVNELYTVKPNGIEDPYTPGGIKNPALPGKNADIYHDHTTTYTWHPSYPVRERISVELGKNCSGRYK</sequence>
<evidence type="ECO:0000256" key="3">
    <source>
        <dbReference type="ARBA" id="ARBA00023052"/>
    </source>
</evidence>
<dbReference type="SUPFAM" id="SSF52518">
    <property type="entry name" value="Thiamin diphosphate-binding fold (THDP-binding)"/>
    <property type="match status" value="1"/>
</dbReference>
<evidence type="ECO:0000313" key="6">
    <source>
        <dbReference type="Proteomes" id="UP000611762"/>
    </source>
</evidence>
<evidence type="ECO:0000313" key="5">
    <source>
        <dbReference type="EMBL" id="MBC8539426.1"/>
    </source>
</evidence>
<dbReference type="RefSeq" id="WP_249310529.1">
    <property type="nucleotide sequence ID" value="NZ_JACRSU010000001.1"/>
</dbReference>
<dbReference type="InterPro" id="IPR005474">
    <property type="entry name" value="Transketolase_N"/>
</dbReference>
<evidence type="ECO:0000256" key="2">
    <source>
        <dbReference type="ARBA" id="ARBA00007131"/>
    </source>
</evidence>
<accession>A0A926DKC5</accession>
<dbReference type="AlphaFoldDB" id="A0A926DKC5"/>
<feature type="domain" description="Transketolase N-terminal" evidence="4">
    <location>
        <begin position="7"/>
        <end position="243"/>
    </location>
</feature>
<dbReference type="PANTHER" id="PTHR47514">
    <property type="entry name" value="TRANSKETOLASE N-TERMINAL SECTION-RELATED"/>
    <property type="match status" value="1"/>
</dbReference>
<evidence type="ECO:0000256" key="1">
    <source>
        <dbReference type="ARBA" id="ARBA00001964"/>
    </source>
</evidence>
<evidence type="ECO:0000259" key="4">
    <source>
        <dbReference type="Pfam" id="PF00456"/>
    </source>
</evidence>
<dbReference type="PANTHER" id="PTHR47514:SF1">
    <property type="entry name" value="TRANSKETOLASE N-TERMINAL SECTION-RELATED"/>
    <property type="match status" value="1"/>
</dbReference>
<dbReference type="InterPro" id="IPR029061">
    <property type="entry name" value="THDP-binding"/>
</dbReference>
<reference evidence="5" key="1">
    <citation type="submission" date="2020-08" db="EMBL/GenBank/DDBJ databases">
        <title>Genome public.</title>
        <authorList>
            <person name="Liu C."/>
            <person name="Sun Q."/>
        </authorList>
    </citation>
    <scope>NUCLEOTIDE SEQUENCE</scope>
    <source>
        <strain evidence="5">H8</strain>
    </source>
</reference>
<keyword evidence="3" id="KW-0786">Thiamine pyrophosphate</keyword>
<dbReference type="Proteomes" id="UP000611762">
    <property type="component" value="Unassembled WGS sequence"/>
</dbReference>
<dbReference type="Gene3D" id="3.40.50.970">
    <property type="match status" value="1"/>
</dbReference>
<proteinExistence type="inferred from homology"/>
<comment type="cofactor">
    <cofactor evidence="1">
        <name>thiamine diphosphate</name>
        <dbReference type="ChEBI" id="CHEBI:58937"/>
    </cofactor>
</comment>
<dbReference type="EMBL" id="JACRSU010000001">
    <property type="protein sequence ID" value="MBC8539426.1"/>
    <property type="molecule type" value="Genomic_DNA"/>
</dbReference>
<dbReference type="Pfam" id="PF00456">
    <property type="entry name" value="Transketolase_N"/>
    <property type="match status" value="1"/>
</dbReference>
<comment type="caution">
    <text evidence="5">The sequence shown here is derived from an EMBL/GenBank/DDBJ whole genome shotgun (WGS) entry which is preliminary data.</text>
</comment>
<dbReference type="CDD" id="cd02012">
    <property type="entry name" value="TPP_TK"/>
    <property type="match status" value="1"/>
</dbReference>
<name>A0A926DKC5_9FIRM</name>
<organism evidence="5 6">
    <name type="scientific">Congzhengia minquanensis</name>
    <dbReference type="NCBI Taxonomy" id="2763657"/>
    <lineage>
        <taxon>Bacteria</taxon>
        <taxon>Bacillati</taxon>
        <taxon>Bacillota</taxon>
        <taxon>Clostridia</taxon>
        <taxon>Eubacteriales</taxon>
        <taxon>Oscillospiraceae</taxon>
        <taxon>Congzhengia</taxon>
    </lineage>
</organism>